<keyword evidence="4" id="KW-1185">Reference proteome</keyword>
<sequence>MYYRRVRAGLAGALSVAAAALALVLTGAGPAAAGGPTSVLLSSPSNGQTASLYYTEKEYGRLEKALGPPEGAAPSPGKQPGLAAAMDAPRVNVTWMVHDTRPWRVDQVHPPRSGASGIVWIHTTTYPVEEGAGYWHEAKDGKRLLALLDRLKVLDKDPAAKAEGPAVAGSPGTTDRGGTASPKAGAQASGAGAERAGGDGELSVADGTTGWWWAIPGAGAGAALALSIRQALRGSTGMSARLRRRHPDDGDDDERGLPRQELIDN</sequence>
<keyword evidence="2" id="KW-0732">Signal</keyword>
<evidence type="ECO:0000313" key="4">
    <source>
        <dbReference type="Proteomes" id="UP000263094"/>
    </source>
</evidence>
<dbReference type="EMBL" id="QUAK01000028">
    <property type="protein sequence ID" value="RFU87486.1"/>
    <property type="molecule type" value="Genomic_DNA"/>
</dbReference>
<organism evidence="3 4">
    <name type="scientific">Streptomyces triticagri</name>
    <dbReference type="NCBI Taxonomy" id="2293568"/>
    <lineage>
        <taxon>Bacteria</taxon>
        <taxon>Bacillati</taxon>
        <taxon>Actinomycetota</taxon>
        <taxon>Actinomycetes</taxon>
        <taxon>Kitasatosporales</taxon>
        <taxon>Streptomycetaceae</taxon>
        <taxon>Streptomyces</taxon>
    </lineage>
</organism>
<proteinExistence type="predicted"/>
<evidence type="ECO:0000256" key="1">
    <source>
        <dbReference type="SAM" id="MobiDB-lite"/>
    </source>
</evidence>
<protein>
    <submittedName>
        <fullName evidence="3">Uncharacterized protein</fullName>
    </submittedName>
</protein>
<feature type="region of interest" description="Disordered" evidence="1">
    <location>
        <begin position="235"/>
        <end position="265"/>
    </location>
</feature>
<feature type="compositionally biased region" description="Low complexity" evidence="1">
    <location>
        <begin position="184"/>
        <end position="194"/>
    </location>
</feature>
<evidence type="ECO:0000256" key="2">
    <source>
        <dbReference type="SAM" id="SignalP"/>
    </source>
</evidence>
<dbReference type="Proteomes" id="UP000263094">
    <property type="component" value="Unassembled WGS sequence"/>
</dbReference>
<name>A0A372M985_9ACTN</name>
<dbReference type="AlphaFoldDB" id="A0A372M985"/>
<comment type="caution">
    <text evidence="3">The sequence shown here is derived from an EMBL/GenBank/DDBJ whole genome shotgun (WGS) entry which is preliminary data.</text>
</comment>
<accession>A0A372M985</accession>
<reference evidence="3 4" key="1">
    <citation type="submission" date="2018-08" db="EMBL/GenBank/DDBJ databases">
        <title>Isolation, diversity and antifungal activity of Actinobacteria from wheat.</title>
        <authorList>
            <person name="Han C."/>
        </authorList>
    </citation>
    <scope>NUCLEOTIDE SEQUENCE [LARGE SCALE GENOMIC DNA]</scope>
    <source>
        <strain evidence="3 4">NEAU-YY421</strain>
    </source>
</reference>
<evidence type="ECO:0000313" key="3">
    <source>
        <dbReference type="EMBL" id="RFU87486.1"/>
    </source>
</evidence>
<feature type="region of interest" description="Disordered" evidence="1">
    <location>
        <begin position="160"/>
        <end position="202"/>
    </location>
</feature>
<dbReference type="RefSeq" id="WP_128554973.1">
    <property type="nucleotide sequence ID" value="NZ_QUAK01000028.1"/>
</dbReference>
<feature type="compositionally biased region" description="Basic and acidic residues" evidence="1">
    <location>
        <begin position="255"/>
        <end position="265"/>
    </location>
</feature>
<dbReference type="OrthoDB" id="3698271at2"/>
<gene>
    <name evidence="3" type="ORF">DY218_06630</name>
</gene>
<feature type="signal peptide" evidence="2">
    <location>
        <begin position="1"/>
        <end position="33"/>
    </location>
</feature>
<feature type="chain" id="PRO_5016985390" evidence="2">
    <location>
        <begin position="34"/>
        <end position="265"/>
    </location>
</feature>